<dbReference type="NCBIfam" id="TIGR01484">
    <property type="entry name" value="HAD-SF-IIB"/>
    <property type="match status" value="1"/>
</dbReference>
<dbReference type="OrthoDB" id="10264771at2759"/>
<comment type="similarity">
    <text evidence="3 13">Belongs to the eukaryotic PMM family.</text>
</comment>
<keyword evidence="8 12" id="KW-0460">Magnesium</keyword>
<name>A0A9W5TA18_BABOV</name>
<evidence type="ECO:0000256" key="11">
    <source>
        <dbReference type="PIRSR" id="PIRSR605002-2"/>
    </source>
</evidence>
<evidence type="ECO:0000256" key="6">
    <source>
        <dbReference type="ARBA" id="ARBA00022490"/>
    </source>
</evidence>
<dbReference type="EC" id="5.4.2.8" evidence="5 13"/>
<comment type="cofactor">
    <cofactor evidence="12">
        <name>Mg(2+)</name>
        <dbReference type="ChEBI" id="CHEBI:18420"/>
    </cofactor>
</comment>
<evidence type="ECO:0000256" key="13">
    <source>
        <dbReference type="RuleBase" id="RU361118"/>
    </source>
</evidence>
<dbReference type="SFLD" id="SFLDG01143">
    <property type="entry name" value="C2.B.3:_Phosphomannomutase_Lik"/>
    <property type="match status" value="1"/>
</dbReference>
<evidence type="ECO:0000256" key="2">
    <source>
        <dbReference type="ARBA" id="ARBA00004699"/>
    </source>
</evidence>
<dbReference type="GO" id="GO:0004615">
    <property type="term" value="F:phosphomannomutase activity"/>
    <property type="evidence" value="ECO:0007669"/>
    <property type="project" value="UniProtKB-EC"/>
</dbReference>
<feature type="binding site" evidence="12">
    <location>
        <position position="222"/>
    </location>
    <ligand>
        <name>Mg(2+)</name>
        <dbReference type="ChEBI" id="CHEBI:18420"/>
        <label>1</label>
    </ligand>
</feature>
<feature type="binding site" evidence="11">
    <location>
        <position position="124"/>
    </location>
    <ligand>
        <name>alpha-D-mannose 1-phosphate</name>
        <dbReference type="ChEBI" id="CHEBI:58409"/>
    </ligand>
</feature>
<feature type="binding site" evidence="11">
    <location>
        <position position="135"/>
    </location>
    <ligand>
        <name>alpha-D-mannose 1-phosphate</name>
        <dbReference type="ChEBI" id="CHEBI:58409"/>
    </ligand>
</feature>
<proteinExistence type="inferred from homology"/>
<evidence type="ECO:0000313" key="14">
    <source>
        <dbReference type="EMBL" id="GFE54157.1"/>
    </source>
</evidence>
<dbReference type="Gene3D" id="3.40.50.1000">
    <property type="entry name" value="HAD superfamily/HAD-like"/>
    <property type="match status" value="1"/>
</dbReference>
<feature type="binding site" evidence="12">
    <location>
        <position position="210"/>
    </location>
    <ligand>
        <name>Mg(2+)</name>
        <dbReference type="ChEBI" id="CHEBI:18420"/>
        <label>1</label>
    </ligand>
</feature>
<evidence type="ECO:0000256" key="5">
    <source>
        <dbReference type="ARBA" id="ARBA00012730"/>
    </source>
</evidence>
<protein>
    <recommendedName>
        <fullName evidence="5 13">Phosphomannomutase</fullName>
        <ecNumber evidence="5 13">5.4.2.8</ecNumber>
    </recommendedName>
</protein>
<evidence type="ECO:0000256" key="10">
    <source>
        <dbReference type="PIRSR" id="PIRSR605002-1"/>
    </source>
</evidence>
<evidence type="ECO:0000256" key="8">
    <source>
        <dbReference type="ARBA" id="ARBA00022842"/>
    </source>
</evidence>
<feature type="active site" description="Proton donor/acceptor" evidence="10">
    <location>
        <position position="11"/>
    </location>
</feature>
<dbReference type="Proteomes" id="UP001057455">
    <property type="component" value="Unassembled WGS sequence"/>
</dbReference>
<sequence length="249" mass="28612">MTRSLLIFDMDGTLTLPTQAITEDVKQVLLRCKQRGFEIALVSGSKYEKIRRQINDDCMFVIDQFDYVFAENGTQYYRGDALLKSLDITDVVPEATLRAIVEFSLRYIADLEIPVKRGTFIEHRKSLINICPVGRNCSMEERKNFAKFDREHNIRQNFIKELDSRFNSKDVPLSFVAGGEISIDVYPETWNKSISLSHVGECGKIHFFGDNTKKGGNDYEIYNHPDVVGHTVKDYHHLLTTLDELLAHK</sequence>
<feature type="binding site" evidence="12">
    <location>
        <position position="11"/>
    </location>
    <ligand>
        <name>Mg(2+)</name>
        <dbReference type="ChEBI" id="CHEBI:18420"/>
        <label>1</label>
    </ligand>
</feature>
<dbReference type="GO" id="GO:0006487">
    <property type="term" value="P:protein N-linked glycosylation"/>
    <property type="evidence" value="ECO:0007669"/>
    <property type="project" value="TreeGrafter"/>
</dbReference>
<gene>
    <name evidence="14" type="ORF">BaOVIS_015610</name>
</gene>
<dbReference type="InterPro" id="IPR036412">
    <property type="entry name" value="HAD-like_sf"/>
</dbReference>
<keyword evidence="6 13" id="KW-0963">Cytoplasm</keyword>
<dbReference type="FunFam" id="3.30.1240.20:FF:000001">
    <property type="entry name" value="Phosphomannomutase"/>
    <property type="match status" value="1"/>
</dbReference>
<feature type="binding site" evidence="11">
    <location>
        <position position="142"/>
    </location>
    <ligand>
        <name>alpha-D-mannose 1-phosphate</name>
        <dbReference type="ChEBI" id="CHEBI:58409"/>
    </ligand>
</feature>
<dbReference type="SFLD" id="SFLDG01140">
    <property type="entry name" value="C2.B:_Phosphomannomutase_and_P"/>
    <property type="match status" value="1"/>
</dbReference>
<evidence type="ECO:0000256" key="12">
    <source>
        <dbReference type="PIRSR" id="PIRSR605002-3"/>
    </source>
</evidence>
<comment type="subcellular location">
    <subcellularLocation>
        <location evidence="1 13">Cytoplasm</location>
    </subcellularLocation>
</comment>
<dbReference type="EMBL" id="BLIY01000009">
    <property type="protein sequence ID" value="GFE54157.1"/>
    <property type="molecule type" value="Genomic_DNA"/>
</dbReference>
<comment type="function">
    <text evidence="13">Involved in the synthesis of the GDP-mannose and dolichol-phosphate-mannose required for a number of critical mannosyl transfer reactions.</text>
</comment>
<evidence type="ECO:0000256" key="1">
    <source>
        <dbReference type="ARBA" id="ARBA00004496"/>
    </source>
</evidence>
<reference evidence="14" key="1">
    <citation type="submission" date="2019-12" db="EMBL/GenBank/DDBJ databases">
        <title>Genome sequence of Babesia ovis.</title>
        <authorList>
            <person name="Yamagishi J."/>
            <person name="Sevinc F."/>
            <person name="Xuan X."/>
        </authorList>
    </citation>
    <scope>NUCLEOTIDE SEQUENCE</scope>
    <source>
        <strain evidence="14">Selcuk</strain>
    </source>
</reference>
<dbReference type="Gene3D" id="3.30.1240.20">
    <property type="match status" value="1"/>
</dbReference>
<evidence type="ECO:0000256" key="7">
    <source>
        <dbReference type="ARBA" id="ARBA00022723"/>
    </source>
</evidence>
<dbReference type="GO" id="GO:0046872">
    <property type="term" value="F:metal ion binding"/>
    <property type="evidence" value="ECO:0007669"/>
    <property type="project" value="UniProtKB-KW"/>
</dbReference>
<dbReference type="Pfam" id="PF03332">
    <property type="entry name" value="PMM"/>
    <property type="match status" value="1"/>
</dbReference>
<keyword evidence="7 12" id="KW-0479">Metal-binding</keyword>
<evidence type="ECO:0000256" key="3">
    <source>
        <dbReference type="ARBA" id="ARBA00009736"/>
    </source>
</evidence>
<evidence type="ECO:0000313" key="15">
    <source>
        <dbReference type="Proteomes" id="UP001057455"/>
    </source>
</evidence>
<dbReference type="InterPro" id="IPR006379">
    <property type="entry name" value="HAD-SF_hydro_IIB"/>
</dbReference>
<feature type="binding site" evidence="12">
    <location>
        <position position="9"/>
    </location>
    <ligand>
        <name>Mg(2+)</name>
        <dbReference type="ChEBI" id="CHEBI:18420"/>
        <label>1</label>
    </ligand>
</feature>
<dbReference type="CDD" id="cd02585">
    <property type="entry name" value="HAD_PMM"/>
    <property type="match status" value="1"/>
</dbReference>
<feature type="binding site" evidence="11">
    <location>
        <position position="184"/>
    </location>
    <ligand>
        <name>alpha-D-mannose 1-phosphate</name>
        <dbReference type="ChEBI" id="CHEBI:58409"/>
    </ligand>
</feature>
<dbReference type="InterPro" id="IPR023214">
    <property type="entry name" value="HAD_sf"/>
</dbReference>
<dbReference type="InterPro" id="IPR043169">
    <property type="entry name" value="PMM_cap"/>
</dbReference>
<comment type="caution">
    <text evidence="14">The sequence shown here is derived from an EMBL/GenBank/DDBJ whole genome shotgun (WGS) entry which is preliminary data.</text>
</comment>
<organism evidence="14 15">
    <name type="scientific">Babesia ovis</name>
    <dbReference type="NCBI Taxonomy" id="5869"/>
    <lineage>
        <taxon>Eukaryota</taxon>
        <taxon>Sar</taxon>
        <taxon>Alveolata</taxon>
        <taxon>Apicomplexa</taxon>
        <taxon>Aconoidasida</taxon>
        <taxon>Piroplasmida</taxon>
        <taxon>Babesiidae</taxon>
        <taxon>Babesia</taxon>
    </lineage>
</organism>
<evidence type="ECO:0000256" key="4">
    <source>
        <dbReference type="ARBA" id="ARBA00011738"/>
    </source>
</evidence>
<feature type="active site" description="Nucleophile" evidence="10">
    <location>
        <position position="9"/>
    </location>
</feature>
<comment type="pathway">
    <text evidence="2 13">Nucleotide-sugar biosynthesis; GDP-alpha-D-mannose biosynthesis; alpha-D-mannose 1-phosphate from D-fructose 6-phosphate: step 2/2.</text>
</comment>
<dbReference type="InterPro" id="IPR005002">
    <property type="entry name" value="PMM"/>
</dbReference>
<comment type="subunit">
    <text evidence="4 13">Homodimer.</text>
</comment>
<dbReference type="PANTHER" id="PTHR10466:SF0">
    <property type="entry name" value="PHOSPHOMANNOMUTASE"/>
    <property type="match status" value="1"/>
</dbReference>
<keyword evidence="9 13" id="KW-0413">Isomerase</keyword>
<dbReference type="GO" id="GO:0006013">
    <property type="term" value="P:mannose metabolic process"/>
    <property type="evidence" value="ECO:0007669"/>
    <property type="project" value="TreeGrafter"/>
</dbReference>
<dbReference type="SFLD" id="SFLDS00003">
    <property type="entry name" value="Haloacid_Dehalogenase"/>
    <property type="match status" value="1"/>
</dbReference>
<dbReference type="GO" id="GO:0005829">
    <property type="term" value="C:cytosol"/>
    <property type="evidence" value="ECO:0007669"/>
    <property type="project" value="TreeGrafter"/>
</dbReference>
<keyword evidence="15" id="KW-1185">Reference proteome</keyword>
<dbReference type="SUPFAM" id="SSF56784">
    <property type="entry name" value="HAD-like"/>
    <property type="match status" value="1"/>
</dbReference>
<evidence type="ECO:0000256" key="9">
    <source>
        <dbReference type="ARBA" id="ARBA00023235"/>
    </source>
</evidence>
<comment type="catalytic activity">
    <reaction evidence="13">
        <text>alpha-D-mannose 1-phosphate = D-mannose 6-phosphate</text>
        <dbReference type="Rhea" id="RHEA:11140"/>
        <dbReference type="ChEBI" id="CHEBI:58409"/>
        <dbReference type="ChEBI" id="CHEBI:58735"/>
        <dbReference type="EC" id="5.4.2.8"/>
    </reaction>
</comment>
<accession>A0A9W5TA18</accession>
<feature type="binding site" evidence="11">
    <location>
        <position position="182"/>
    </location>
    <ligand>
        <name>alpha-D-mannose 1-phosphate</name>
        <dbReference type="ChEBI" id="CHEBI:58409"/>
    </ligand>
</feature>
<dbReference type="PANTHER" id="PTHR10466">
    <property type="entry name" value="PHOSPHOMANNOMUTASE"/>
    <property type="match status" value="1"/>
</dbReference>
<dbReference type="GO" id="GO:0009298">
    <property type="term" value="P:GDP-mannose biosynthetic process"/>
    <property type="evidence" value="ECO:0007669"/>
    <property type="project" value="InterPro"/>
</dbReference>
<dbReference type="AlphaFoldDB" id="A0A9W5TA18"/>